<dbReference type="CDD" id="cd00051">
    <property type="entry name" value="EFh"/>
    <property type="match status" value="1"/>
</dbReference>
<dbReference type="InterPro" id="IPR036322">
    <property type="entry name" value="WD40_repeat_dom_sf"/>
</dbReference>
<dbReference type="AlphaFoldDB" id="A0A1R2BFL9"/>
<dbReference type="InterPro" id="IPR002048">
    <property type="entry name" value="EF_hand_dom"/>
</dbReference>
<dbReference type="Proteomes" id="UP000187209">
    <property type="component" value="Unassembled WGS sequence"/>
</dbReference>
<reference evidence="6 7" key="1">
    <citation type="submission" date="2016-11" db="EMBL/GenBank/DDBJ databases">
        <title>The macronuclear genome of Stentor coeruleus: a giant cell with tiny introns.</title>
        <authorList>
            <person name="Slabodnick M."/>
            <person name="Ruby J.G."/>
            <person name="Reiff S.B."/>
            <person name="Swart E.C."/>
            <person name="Gosai S."/>
            <person name="Prabakaran S."/>
            <person name="Witkowska E."/>
            <person name="Larue G.E."/>
            <person name="Fisher S."/>
            <person name="Freeman R.M."/>
            <person name="Gunawardena J."/>
            <person name="Chu W."/>
            <person name="Stover N.A."/>
            <person name="Gregory B.D."/>
            <person name="Nowacki M."/>
            <person name="Derisi J."/>
            <person name="Roy S.W."/>
            <person name="Marshall W.F."/>
            <person name="Sood P."/>
        </authorList>
    </citation>
    <scope>NUCLEOTIDE SEQUENCE [LARGE SCALE GENOMIC DNA]</scope>
    <source>
        <strain evidence="6">WM001</strain>
    </source>
</reference>
<keyword evidence="7" id="KW-1185">Reference proteome</keyword>
<dbReference type="PANTHER" id="PTHR13720:SF33">
    <property type="entry name" value="HELP DOMAIN-CONTAINING PROTEIN"/>
    <property type="match status" value="1"/>
</dbReference>
<dbReference type="GO" id="GO:0008017">
    <property type="term" value="F:microtubule binding"/>
    <property type="evidence" value="ECO:0007669"/>
    <property type="project" value="TreeGrafter"/>
</dbReference>
<dbReference type="EMBL" id="MPUH01000683">
    <property type="protein sequence ID" value="OMJ75572.1"/>
    <property type="molecule type" value="Genomic_DNA"/>
</dbReference>
<dbReference type="PROSITE" id="PS50222">
    <property type="entry name" value="EF_HAND_2"/>
    <property type="match status" value="2"/>
</dbReference>
<dbReference type="PROSITE" id="PS00018">
    <property type="entry name" value="EF_HAND_1"/>
    <property type="match status" value="2"/>
</dbReference>
<organism evidence="6 7">
    <name type="scientific">Stentor coeruleus</name>
    <dbReference type="NCBI Taxonomy" id="5963"/>
    <lineage>
        <taxon>Eukaryota</taxon>
        <taxon>Sar</taxon>
        <taxon>Alveolata</taxon>
        <taxon>Ciliophora</taxon>
        <taxon>Postciliodesmatophora</taxon>
        <taxon>Heterotrichea</taxon>
        <taxon>Heterotrichida</taxon>
        <taxon>Stentoridae</taxon>
        <taxon>Stentor</taxon>
    </lineage>
</organism>
<evidence type="ECO:0000313" key="6">
    <source>
        <dbReference type="EMBL" id="OMJ75572.1"/>
    </source>
</evidence>
<gene>
    <name evidence="6" type="ORF">SteCoe_25270</name>
</gene>
<dbReference type="Gene3D" id="2.130.10.10">
    <property type="entry name" value="YVTN repeat-like/Quinoprotein amine dehydrogenase"/>
    <property type="match status" value="2"/>
</dbReference>
<evidence type="ECO:0000259" key="5">
    <source>
        <dbReference type="PROSITE" id="PS50222"/>
    </source>
</evidence>
<dbReference type="InterPro" id="IPR050630">
    <property type="entry name" value="WD_repeat_EMAP"/>
</dbReference>
<evidence type="ECO:0000256" key="2">
    <source>
        <dbReference type="ARBA" id="ARBA00022737"/>
    </source>
</evidence>
<keyword evidence="1" id="KW-0853">WD repeat</keyword>
<dbReference type="InterPro" id="IPR005108">
    <property type="entry name" value="HELP"/>
</dbReference>
<dbReference type="InterPro" id="IPR015943">
    <property type="entry name" value="WD40/YVTN_repeat-like_dom_sf"/>
</dbReference>
<feature type="region of interest" description="Disordered" evidence="4">
    <location>
        <begin position="185"/>
        <end position="206"/>
    </location>
</feature>
<dbReference type="SMART" id="SM00054">
    <property type="entry name" value="EFh"/>
    <property type="match status" value="3"/>
</dbReference>
<dbReference type="Pfam" id="PF13499">
    <property type="entry name" value="EF-hand_7"/>
    <property type="match status" value="1"/>
</dbReference>
<feature type="compositionally biased region" description="Acidic residues" evidence="4">
    <location>
        <begin position="193"/>
        <end position="203"/>
    </location>
</feature>
<dbReference type="GO" id="GO:0005509">
    <property type="term" value="F:calcium ion binding"/>
    <property type="evidence" value="ECO:0007669"/>
    <property type="project" value="InterPro"/>
</dbReference>
<feature type="domain" description="EF-hand" evidence="5">
    <location>
        <begin position="86"/>
        <end position="121"/>
    </location>
</feature>
<protein>
    <recommendedName>
        <fullName evidence="5">EF-hand domain-containing protein</fullName>
    </recommendedName>
</protein>
<evidence type="ECO:0000256" key="4">
    <source>
        <dbReference type="SAM" id="MobiDB-lite"/>
    </source>
</evidence>
<dbReference type="SUPFAM" id="SSF47473">
    <property type="entry name" value="EF-hand"/>
    <property type="match status" value="1"/>
</dbReference>
<dbReference type="Gene3D" id="1.10.238.10">
    <property type="entry name" value="EF-hand"/>
    <property type="match status" value="1"/>
</dbReference>
<feature type="domain" description="EF-hand" evidence="5">
    <location>
        <begin position="135"/>
        <end position="170"/>
    </location>
</feature>
<dbReference type="InterPro" id="IPR011992">
    <property type="entry name" value="EF-hand-dom_pair"/>
</dbReference>
<dbReference type="InterPro" id="IPR018247">
    <property type="entry name" value="EF_Hand_1_Ca_BS"/>
</dbReference>
<comment type="caution">
    <text evidence="6">The sequence shown here is derived from an EMBL/GenBank/DDBJ whole genome shotgun (WGS) entry which is preliminary data.</text>
</comment>
<keyword evidence="2" id="KW-0677">Repeat</keyword>
<evidence type="ECO:0000313" key="7">
    <source>
        <dbReference type="Proteomes" id="UP000187209"/>
    </source>
</evidence>
<evidence type="ECO:0000256" key="1">
    <source>
        <dbReference type="ARBA" id="ARBA00022574"/>
    </source>
</evidence>
<dbReference type="OrthoDB" id="47802at2759"/>
<dbReference type="Pfam" id="PF03451">
    <property type="entry name" value="HELP"/>
    <property type="match status" value="1"/>
</dbReference>
<sequence length="471" mass="52646">MGITGSQELHPGVKDLVLSGELVRGLRERFELISDSFGFDREEIKTLYKAKPNQVDIIFEMFDPHGRDKVDAYEFIAGMIIISEASLEMKADILFELYDFDHSQSLSFDELIIMLRTAMNALCYMTNNQPITMEELEDHTTRVFAKIDTNSDNSISLNEWVSFITRDVEVVQFLEAVQLITLEDKRPNWGSDDSPEMDSDLENETNRRELTRSAIQERVKEGVEVLDDTPFLLETVGEGDQFLAVKPWEGVVKNSVPSNYQPRKGEDDPPNASLELEYVHGYRCHDVRNNLRYTAKDEVVYHTAAVGIVLSPGPNIQKHFIAHTDDIISFDANTTGTLAATGEIGRTPLLTVWNTDTMDCVKSFKGIFKKGISNVAFSPDSSKVAGIGSDEEHCVIVYEIAKSSGKPGPMQNVYASGKAGRDTFLDMRFHPASNDKIIACGVKIFQIMTIAGGTVTDGEKHLRLSNKHFNA</sequence>
<proteinExistence type="predicted"/>
<evidence type="ECO:0000256" key="3">
    <source>
        <dbReference type="ARBA" id="ARBA00022837"/>
    </source>
</evidence>
<dbReference type="SUPFAM" id="SSF50978">
    <property type="entry name" value="WD40 repeat-like"/>
    <property type="match status" value="1"/>
</dbReference>
<accession>A0A1R2BFL9</accession>
<dbReference type="PANTHER" id="PTHR13720">
    <property type="entry name" value="WD-40 REPEAT PROTEIN"/>
    <property type="match status" value="1"/>
</dbReference>
<keyword evidence="3" id="KW-0106">Calcium</keyword>
<name>A0A1R2BFL9_9CILI</name>